<proteinExistence type="predicted"/>
<evidence type="ECO:0000259" key="2">
    <source>
        <dbReference type="Pfam" id="PF00892"/>
    </source>
</evidence>
<comment type="caution">
    <text evidence="3">The sequence shown here is derived from an EMBL/GenBank/DDBJ whole genome shotgun (WGS) entry which is preliminary data.</text>
</comment>
<feature type="transmembrane region" description="Helical" evidence="1">
    <location>
        <begin position="44"/>
        <end position="63"/>
    </location>
</feature>
<dbReference type="Gene3D" id="1.10.3730.20">
    <property type="match status" value="1"/>
</dbReference>
<dbReference type="AlphaFoldDB" id="A0A926FA31"/>
<keyword evidence="1" id="KW-1133">Transmembrane helix</keyword>
<sequence length="87" mass="9654">MYTTTKSITWYHIMAAVTFLGVVASMLCYIMWSVVVKKLGAVYATNYIYVIPLVTLFISAIVIDEHITIVALIGSAFILSGVYLAER</sequence>
<evidence type="ECO:0000313" key="4">
    <source>
        <dbReference type="Proteomes" id="UP000651085"/>
    </source>
</evidence>
<dbReference type="Proteomes" id="UP000651085">
    <property type="component" value="Unassembled WGS sequence"/>
</dbReference>
<gene>
    <name evidence="3" type="ORF">H8744_15985</name>
</gene>
<keyword evidence="4" id="KW-1185">Reference proteome</keyword>
<reference evidence="3" key="1">
    <citation type="submission" date="2020-08" db="EMBL/GenBank/DDBJ databases">
        <title>Genome public.</title>
        <authorList>
            <person name="Liu C."/>
            <person name="Sun Q."/>
        </authorList>
    </citation>
    <scope>NUCLEOTIDE SEQUENCE</scope>
    <source>
        <strain evidence="3">N12</strain>
    </source>
</reference>
<organism evidence="3 4">
    <name type="scientific">Jilunia laotingensis</name>
    <dbReference type="NCBI Taxonomy" id="2763675"/>
    <lineage>
        <taxon>Bacteria</taxon>
        <taxon>Pseudomonadati</taxon>
        <taxon>Bacteroidota</taxon>
        <taxon>Bacteroidia</taxon>
        <taxon>Bacteroidales</taxon>
        <taxon>Bacteroidaceae</taxon>
        <taxon>Jilunia</taxon>
    </lineage>
</organism>
<keyword evidence="1" id="KW-0472">Membrane</keyword>
<feature type="transmembrane region" description="Helical" evidence="1">
    <location>
        <begin position="12"/>
        <end position="32"/>
    </location>
</feature>
<dbReference type="EMBL" id="JACRTF010000001">
    <property type="protein sequence ID" value="MBC8594709.1"/>
    <property type="molecule type" value="Genomic_DNA"/>
</dbReference>
<accession>A0A926FA31</accession>
<protein>
    <submittedName>
        <fullName evidence="3">DMT family transporter</fullName>
    </submittedName>
</protein>
<evidence type="ECO:0000256" key="1">
    <source>
        <dbReference type="SAM" id="Phobius"/>
    </source>
</evidence>
<name>A0A926FA31_9BACT</name>
<keyword evidence="1" id="KW-0812">Transmembrane</keyword>
<dbReference type="InterPro" id="IPR000620">
    <property type="entry name" value="EamA_dom"/>
</dbReference>
<feature type="domain" description="EamA" evidence="2">
    <location>
        <begin position="9"/>
        <end position="84"/>
    </location>
</feature>
<dbReference type="InterPro" id="IPR037185">
    <property type="entry name" value="EmrE-like"/>
</dbReference>
<evidence type="ECO:0000313" key="3">
    <source>
        <dbReference type="EMBL" id="MBC8594709.1"/>
    </source>
</evidence>
<dbReference type="Pfam" id="PF00892">
    <property type="entry name" value="EamA"/>
    <property type="match status" value="1"/>
</dbReference>
<dbReference type="GO" id="GO:0016020">
    <property type="term" value="C:membrane"/>
    <property type="evidence" value="ECO:0007669"/>
    <property type="project" value="InterPro"/>
</dbReference>
<feature type="transmembrane region" description="Helical" evidence="1">
    <location>
        <begin position="69"/>
        <end position="85"/>
    </location>
</feature>
<dbReference type="SUPFAM" id="SSF103481">
    <property type="entry name" value="Multidrug resistance efflux transporter EmrE"/>
    <property type="match status" value="1"/>
</dbReference>